<dbReference type="Gene3D" id="1.10.1660.10">
    <property type="match status" value="1"/>
</dbReference>
<keyword evidence="2" id="KW-1185">Reference proteome</keyword>
<sequence>MNAKREDVPLVELLDHDTRLGMEELCRACELSREELLTWVAEGVAEPRDAGAGEWHFSLRQFRRLRTARRLRRDLDVVPSDLPLVLDLIEELEQLRRRVRSLERLLDAS</sequence>
<name>A0A0K0XV81_9GAMM</name>
<evidence type="ECO:0000313" key="1">
    <source>
        <dbReference type="EMBL" id="AKS41619.1"/>
    </source>
</evidence>
<dbReference type="Proteomes" id="UP000066624">
    <property type="component" value="Chromosome"/>
</dbReference>
<dbReference type="STRING" id="1579979.WM2015_1245"/>
<dbReference type="AlphaFoldDB" id="A0A0K0XV81"/>
<dbReference type="EMBL" id="CP012154">
    <property type="protein sequence ID" value="AKS41619.1"/>
    <property type="molecule type" value="Genomic_DNA"/>
</dbReference>
<protein>
    <submittedName>
        <fullName evidence="1">Uncharacterized protein</fullName>
    </submittedName>
</protein>
<reference evidence="1 2" key="1">
    <citation type="submission" date="2015-07" db="EMBL/GenBank/DDBJ databases">
        <authorList>
            <person name="Noorani M."/>
        </authorList>
    </citation>
    <scope>NUCLEOTIDE SEQUENCE [LARGE SCALE GENOMIC DNA]</scope>
    <source>
        <strain evidence="1 2">KCTC 42284</strain>
    </source>
</reference>
<dbReference type="RefSeq" id="WP_049725246.1">
    <property type="nucleotide sequence ID" value="NZ_CP012154.1"/>
</dbReference>
<dbReference type="KEGG" id="wma:WM2015_1245"/>
<gene>
    <name evidence="1" type="ORF">WM2015_1245</name>
</gene>
<proteinExistence type="predicted"/>
<dbReference type="Pfam" id="PF13591">
    <property type="entry name" value="MerR_2"/>
    <property type="match status" value="1"/>
</dbReference>
<accession>A0A0K0XV81</accession>
<dbReference type="PATRIC" id="fig|1579979.3.peg.1276"/>
<evidence type="ECO:0000313" key="2">
    <source>
        <dbReference type="Proteomes" id="UP000066624"/>
    </source>
</evidence>
<organism evidence="1 2">
    <name type="scientific">Wenzhouxiangella marina</name>
    <dbReference type="NCBI Taxonomy" id="1579979"/>
    <lineage>
        <taxon>Bacteria</taxon>
        <taxon>Pseudomonadati</taxon>
        <taxon>Pseudomonadota</taxon>
        <taxon>Gammaproteobacteria</taxon>
        <taxon>Chromatiales</taxon>
        <taxon>Wenzhouxiangellaceae</taxon>
        <taxon>Wenzhouxiangella</taxon>
    </lineage>
</organism>
<dbReference type="OrthoDB" id="5773077at2"/>